<dbReference type="GO" id="GO:0009117">
    <property type="term" value="P:nucleotide metabolic process"/>
    <property type="evidence" value="ECO:0007669"/>
    <property type="project" value="UniProtKB-KW"/>
</dbReference>
<comment type="cofactor">
    <cofactor evidence="1 4">
        <name>a divalent metal cation</name>
        <dbReference type="ChEBI" id="CHEBI:60240"/>
    </cofactor>
</comment>
<organism evidence="5 6">
    <name type="scientific">Candidatus Cryptobacteroides gallistercoris</name>
    <dbReference type="NCBI Taxonomy" id="2840765"/>
    <lineage>
        <taxon>Bacteria</taxon>
        <taxon>Pseudomonadati</taxon>
        <taxon>Bacteroidota</taxon>
        <taxon>Bacteroidia</taxon>
        <taxon>Bacteroidales</taxon>
        <taxon>Candidatus Cryptobacteroides</taxon>
    </lineage>
</organism>
<keyword evidence="4" id="KW-0963">Cytoplasm</keyword>
<keyword evidence="2 4" id="KW-0378">Hydrolase</keyword>
<dbReference type="Gene3D" id="3.90.950.10">
    <property type="match status" value="1"/>
</dbReference>
<gene>
    <name evidence="5" type="primary">maf</name>
    <name evidence="5" type="ORF">IAC07_06185</name>
</gene>
<comment type="similarity">
    <text evidence="4">Belongs to the Maf family. YhdE subfamily.</text>
</comment>
<feature type="site" description="Important for substrate specificity" evidence="4">
    <location>
        <position position="156"/>
    </location>
</feature>
<reference evidence="5" key="1">
    <citation type="submission" date="2020-10" db="EMBL/GenBank/DDBJ databases">
        <authorList>
            <person name="Gilroy R."/>
        </authorList>
    </citation>
    <scope>NUCLEOTIDE SEQUENCE</scope>
    <source>
        <strain evidence="5">F1-3629</strain>
    </source>
</reference>
<comment type="catalytic activity">
    <reaction evidence="4">
        <text>UTP + H2O = UMP + diphosphate + H(+)</text>
        <dbReference type="Rhea" id="RHEA:29395"/>
        <dbReference type="ChEBI" id="CHEBI:15377"/>
        <dbReference type="ChEBI" id="CHEBI:15378"/>
        <dbReference type="ChEBI" id="CHEBI:33019"/>
        <dbReference type="ChEBI" id="CHEBI:46398"/>
        <dbReference type="ChEBI" id="CHEBI:57865"/>
        <dbReference type="EC" id="3.6.1.9"/>
    </reaction>
</comment>
<dbReference type="PANTHER" id="PTHR43213:SF5">
    <property type="entry name" value="BIFUNCTIONAL DTTP_UTP PYROPHOSPHATASE_METHYLTRANSFERASE PROTEIN-RELATED"/>
    <property type="match status" value="1"/>
</dbReference>
<protein>
    <recommendedName>
        <fullName evidence="4">dTTP/UTP pyrophosphatase</fullName>
        <shortName evidence="4">dTTPase/UTPase</shortName>
        <ecNumber evidence="4">3.6.1.9</ecNumber>
    </recommendedName>
    <alternativeName>
        <fullName evidence="4">Nucleoside triphosphate pyrophosphatase</fullName>
    </alternativeName>
    <alternativeName>
        <fullName evidence="4">Nucleotide pyrophosphatase</fullName>
        <shortName evidence="4">Nucleotide PPase</shortName>
    </alternativeName>
</protein>
<comment type="catalytic activity">
    <reaction evidence="4">
        <text>dTTP + H2O = dTMP + diphosphate + H(+)</text>
        <dbReference type="Rhea" id="RHEA:28534"/>
        <dbReference type="ChEBI" id="CHEBI:15377"/>
        <dbReference type="ChEBI" id="CHEBI:15378"/>
        <dbReference type="ChEBI" id="CHEBI:33019"/>
        <dbReference type="ChEBI" id="CHEBI:37568"/>
        <dbReference type="ChEBI" id="CHEBI:63528"/>
        <dbReference type="EC" id="3.6.1.9"/>
    </reaction>
</comment>
<dbReference type="EC" id="3.6.1.9" evidence="4"/>
<dbReference type="EMBL" id="JADIMJ010000090">
    <property type="protein sequence ID" value="MBO8454293.1"/>
    <property type="molecule type" value="Genomic_DNA"/>
</dbReference>
<comment type="subcellular location">
    <subcellularLocation>
        <location evidence="4">Cytoplasm</location>
    </subcellularLocation>
</comment>
<sequence length="191" mass="21480">MLKKKIILGSGSPRRKELLGGLDISFEVDTNNSFEEKYAPETPHRMIPELMSVGKSHGFHRSLAPDEILITSDTMVLCGDKILGKPHGAEDAANMLRLLSGRTHEVITAVTLRDSSREETFSDTAKVTFKTLSEEEINYYIEKYRPFDKAGAYGIQEWIGYIGITGIEGSFYTIMGFPVCRVYEELKKFMA</sequence>
<feature type="site" description="Important for substrate specificity" evidence="4">
    <location>
        <position position="74"/>
    </location>
</feature>
<dbReference type="PANTHER" id="PTHR43213">
    <property type="entry name" value="BIFUNCTIONAL DTTP/UTP PYROPHOSPHATASE/METHYLTRANSFERASE PROTEIN-RELATED"/>
    <property type="match status" value="1"/>
</dbReference>
<dbReference type="InterPro" id="IPR003697">
    <property type="entry name" value="Maf-like"/>
</dbReference>
<dbReference type="HAMAP" id="MF_00528">
    <property type="entry name" value="Maf"/>
    <property type="match status" value="1"/>
</dbReference>
<dbReference type="PIRSF" id="PIRSF006305">
    <property type="entry name" value="Maf"/>
    <property type="match status" value="1"/>
</dbReference>
<comment type="caution">
    <text evidence="4">Lacks conserved residue(s) required for the propagation of feature annotation.</text>
</comment>
<dbReference type="NCBIfam" id="TIGR00172">
    <property type="entry name" value="maf"/>
    <property type="match status" value="1"/>
</dbReference>
<dbReference type="GO" id="GO:0047429">
    <property type="term" value="F:nucleoside triphosphate diphosphatase activity"/>
    <property type="evidence" value="ECO:0007669"/>
    <property type="project" value="UniProtKB-EC"/>
</dbReference>
<keyword evidence="3 4" id="KW-0546">Nucleotide metabolism</keyword>
<evidence type="ECO:0000256" key="3">
    <source>
        <dbReference type="ARBA" id="ARBA00023080"/>
    </source>
</evidence>
<proteinExistence type="inferred from homology"/>
<feature type="site" description="Important for substrate specificity" evidence="4">
    <location>
        <position position="14"/>
    </location>
</feature>
<accession>A0A940DP06</accession>
<comment type="caution">
    <text evidence="5">The sequence shown here is derived from an EMBL/GenBank/DDBJ whole genome shotgun (WGS) entry which is preliminary data.</text>
</comment>
<comment type="function">
    <text evidence="4">Nucleoside triphosphate pyrophosphatase that hydrolyzes dTTP and UTP. May have a dual role in cell division arrest and in preventing the incorporation of modified nucleotides into cellular nucleic acids.</text>
</comment>
<evidence type="ECO:0000256" key="4">
    <source>
        <dbReference type="HAMAP-Rule" id="MF_00528"/>
    </source>
</evidence>
<name>A0A940DP06_9BACT</name>
<dbReference type="SUPFAM" id="SSF52972">
    <property type="entry name" value="ITPase-like"/>
    <property type="match status" value="1"/>
</dbReference>
<feature type="active site" description="Proton acceptor" evidence="4">
    <location>
        <position position="73"/>
    </location>
</feature>
<evidence type="ECO:0000256" key="2">
    <source>
        <dbReference type="ARBA" id="ARBA00022801"/>
    </source>
</evidence>
<dbReference type="AlphaFoldDB" id="A0A940DP06"/>
<dbReference type="InterPro" id="IPR029001">
    <property type="entry name" value="ITPase-like_fam"/>
</dbReference>
<evidence type="ECO:0000313" key="5">
    <source>
        <dbReference type="EMBL" id="MBO8454293.1"/>
    </source>
</evidence>
<dbReference type="Pfam" id="PF02545">
    <property type="entry name" value="Maf"/>
    <property type="match status" value="1"/>
</dbReference>
<dbReference type="GO" id="GO:0005737">
    <property type="term" value="C:cytoplasm"/>
    <property type="evidence" value="ECO:0007669"/>
    <property type="project" value="UniProtKB-SubCell"/>
</dbReference>
<dbReference type="CDD" id="cd00555">
    <property type="entry name" value="Maf"/>
    <property type="match status" value="1"/>
</dbReference>
<evidence type="ECO:0000313" key="6">
    <source>
        <dbReference type="Proteomes" id="UP000771749"/>
    </source>
</evidence>
<reference evidence="5" key="2">
    <citation type="journal article" date="2021" name="PeerJ">
        <title>Extensive microbial diversity within the chicken gut microbiome revealed by metagenomics and culture.</title>
        <authorList>
            <person name="Gilroy R."/>
            <person name="Ravi A."/>
            <person name="Getino M."/>
            <person name="Pursley I."/>
            <person name="Horton D.L."/>
            <person name="Alikhan N.F."/>
            <person name="Baker D."/>
            <person name="Gharbi K."/>
            <person name="Hall N."/>
            <person name="Watson M."/>
            <person name="Adriaenssens E.M."/>
            <person name="Foster-Nyarko E."/>
            <person name="Jarju S."/>
            <person name="Secka A."/>
            <person name="Antonio M."/>
            <person name="Oren A."/>
            <person name="Chaudhuri R.R."/>
            <person name="La Ragione R."/>
            <person name="Hildebrand F."/>
            <person name="Pallen M.J."/>
        </authorList>
    </citation>
    <scope>NUCLEOTIDE SEQUENCE</scope>
    <source>
        <strain evidence="5">F1-3629</strain>
    </source>
</reference>
<evidence type="ECO:0000256" key="1">
    <source>
        <dbReference type="ARBA" id="ARBA00001968"/>
    </source>
</evidence>
<dbReference type="Proteomes" id="UP000771749">
    <property type="component" value="Unassembled WGS sequence"/>
</dbReference>